<proteinExistence type="predicted"/>
<accession>A0A4U0UDZ5</accession>
<reference evidence="9" key="3">
    <citation type="submission" date="2023-06" db="EMBL/GenBank/DDBJ databases">
        <title>Black Yeasts Isolated from many extreme environments.</title>
        <authorList>
            <person name="Coleine C."/>
            <person name="Stajich J.E."/>
            <person name="Selbmann L."/>
        </authorList>
    </citation>
    <scope>NUCLEOTIDE SEQUENCE</scope>
    <source>
        <strain evidence="9">CCFEE 5200</strain>
    </source>
</reference>
<evidence type="ECO:0000259" key="7">
    <source>
        <dbReference type="Pfam" id="PF02656"/>
    </source>
</evidence>
<evidence type="ECO:0000256" key="3">
    <source>
        <dbReference type="ARBA" id="ARBA00022989"/>
    </source>
</evidence>
<evidence type="ECO:0000313" key="9">
    <source>
        <dbReference type="EMBL" id="KAK1015529.1"/>
    </source>
</evidence>
<reference evidence="8" key="2">
    <citation type="submission" date="2021-12" db="EMBL/GenBank/DDBJ databases">
        <title>Black yeast isolated from Biological Soil Crust.</title>
        <authorList>
            <person name="Kurbessoian T."/>
        </authorList>
    </citation>
    <scope>NUCLEOTIDE SEQUENCE</scope>
    <source>
        <strain evidence="8">CCFEE 5208</strain>
    </source>
</reference>
<feature type="compositionally biased region" description="Polar residues" evidence="5">
    <location>
        <begin position="7"/>
        <end position="24"/>
    </location>
</feature>
<name>A0A4U0UDZ5_9PEZI</name>
<keyword evidence="12" id="KW-1185">Reference proteome</keyword>
<evidence type="ECO:0000313" key="12">
    <source>
        <dbReference type="Proteomes" id="UP001175353"/>
    </source>
</evidence>
<dbReference type="AlphaFoldDB" id="A0A4U0UDZ5"/>
<feature type="transmembrane region" description="Helical" evidence="6">
    <location>
        <begin position="109"/>
        <end position="130"/>
    </location>
</feature>
<evidence type="ECO:0000256" key="1">
    <source>
        <dbReference type="ARBA" id="ARBA00004127"/>
    </source>
</evidence>
<feature type="domain" description="DUF202" evidence="7">
    <location>
        <begin position="100"/>
        <end position="176"/>
    </location>
</feature>
<reference evidence="10 11" key="1">
    <citation type="submission" date="2017-03" db="EMBL/GenBank/DDBJ databases">
        <title>Genomes of endolithic fungi from Antarctica.</title>
        <authorList>
            <person name="Coleine C."/>
            <person name="Masonjones S."/>
            <person name="Stajich J.E."/>
        </authorList>
    </citation>
    <scope>NUCLEOTIDE SEQUENCE [LARGE SCALE GENOMIC DNA]</scope>
    <source>
        <strain evidence="10 11">CCFEE 5311</strain>
    </source>
</reference>
<dbReference type="EMBL" id="NAJP01000085">
    <property type="protein sequence ID" value="TKA33487.1"/>
    <property type="molecule type" value="Genomic_DNA"/>
</dbReference>
<dbReference type="PANTHER" id="PTHR34187:SF1">
    <property type="entry name" value="DUF202 DOMAIN-CONTAINING PROTEIN"/>
    <property type="match status" value="1"/>
</dbReference>
<organism evidence="10 11">
    <name type="scientific">Friedmanniomyces endolithicus</name>
    <dbReference type="NCBI Taxonomy" id="329885"/>
    <lineage>
        <taxon>Eukaryota</taxon>
        <taxon>Fungi</taxon>
        <taxon>Dikarya</taxon>
        <taxon>Ascomycota</taxon>
        <taxon>Pezizomycotina</taxon>
        <taxon>Dothideomycetes</taxon>
        <taxon>Dothideomycetidae</taxon>
        <taxon>Mycosphaerellales</taxon>
        <taxon>Teratosphaeriaceae</taxon>
        <taxon>Friedmanniomyces</taxon>
    </lineage>
</organism>
<keyword evidence="3 6" id="KW-1133">Transmembrane helix</keyword>
<dbReference type="Proteomes" id="UP000310066">
    <property type="component" value="Unassembled WGS sequence"/>
</dbReference>
<feature type="transmembrane region" description="Helical" evidence="6">
    <location>
        <begin position="150"/>
        <end position="170"/>
    </location>
</feature>
<keyword evidence="4 6" id="KW-0472">Membrane</keyword>
<evidence type="ECO:0000313" key="10">
    <source>
        <dbReference type="EMBL" id="TKA33487.1"/>
    </source>
</evidence>
<dbReference type="PANTHER" id="PTHR34187">
    <property type="entry name" value="FGR18P"/>
    <property type="match status" value="1"/>
</dbReference>
<dbReference type="STRING" id="329885.A0A4U0UDZ5"/>
<dbReference type="EMBL" id="JASUXU010000070">
    <property type="protein sequence ID" value="KAK0311088.1"/>
    <property type="molecule type" value="Genomic_DNA"/>
</dbReference>
<sequence>MSAALPSASNKSPSQSPGDPNTTAAIPEPEQVHIRDGTSTVQDPPDDELEASELHSPADQRKQRVSRIIASGSAPSHWYDPVGRLWRHHIRLSVPHVDCRDHLANERTFLGYLRTSLALSMLGITVAQLYRLQHSANPDAKLGYFLLSKPIAGLFQCSAICVILIGSVRFYRQQHAMSVGKVHVGGWEILSIMILVFLWGLAECEASSSVTYFYQGADF</sequence>
<feature type="compositionally biased region" description="Basic and acidic residues" evidence="5">
    <location>
        <begin position="52"/>
        <end position="62"/>
    </location>
</feature>
<protein>
    <recommendedName>
        <fullName evidence="7">DUF202 domain-containing protein</fullName>
    </recommendedName>
</protein>
<dbReference type="InterPro" id="IPR052053">
    <property type="entry name" value="IM_YidH-like"/>
</dbReference>
<evidence type="ECO:0000313" key="11">
    <source>
        <dbReference type="Proteomes" id="UP000310066"/>
    </source>
</evidence>
<dbReference type="Pfam" id="PF02656">
    <property type="entry name" value="DUF202"/>
    <property type="match status" value="1"/>
</dbReference>
<dbReference type="GO" id="GO:0012505">
    <property type="term" value="C:endomembrane system"/>
    <property type="evidence" value="ECO:0007669"/>
    <property type="project" value="UniProtKB-SubCell"/>
</dbReference>
<feature type="region of interest" description="Disordered" evidence="5">
    <location>
        <begin position="1"/>
        <end position="65"/>
    </location>
</feature>
<comment type="subcellular location">
    <subcellularLocation>
        <location evidence="1">Endomembrane system</location>
        <topology evidence="1">Multi-pass membrane protein</topology>
    </subcellularLocation>
</comment>
<dbReference type="EMBL" id="JAUJLE010000002">
    <property type="protein sequence ID" value="KAK1015529.1"/>
    <property type="molecule type" value="Genomic_DNA"/>
</dbReference>
<evidence type="ECO:0000256" key="5">
    <source>
        <dbReference type="SAM" id="MobiDB-lite"/>
    </source>
</evidence>
<evidence type="ECO:0000256" key="6">
    <source>
        <dbReference type="SAM" id="Phobius"/>
    </source>
</evidence>
<dbReference type="Proteomes" id="UP001175353">
    <property type="component" value="Unassembled WGS sequence"/>
</dbReference>
<keyword evidence="2 6" id="KW-0812">Transmembrane</keyword>
<evidence type="ECO:0000256" key="2">
    <source>
        <dbReference type="ARBA" id="ARBA00022692"/>
    </source>
</evidence>
<dbReference type="InterPro" id="IPR003807">
    <property type="entry name" value="DUF202"/>
</dbReference>
<dbReference type="OrthoDB" id="199599at2759"/>
<feature type="transmembrane region" description="Helical" evidence="6">
    <location>
        <begin position="182"/>
        <end position="202"/>
    </location>
</feature>
<evidence type="ECO:0000313" key="8">
    <source>
        <dbReference type="EMBL" id="KAK0311088.1"/>
    </source>
</evidence>
<dbReference type="Proteomes" id="UP001168146">
    <property type="component" value="Unassembled WGS sequence"/>
</dbReference>
<comment type="caution">
    <text evidence="10">The sequence shown here is derived from an EMBL/GenBank/DDBJ whole genome shotgun (WGS) entry which is preliminary data.</text>
</comment>
<gene>
    <name evidence="10" type="ORF">B0A54_14664</name>
    <name evidence="8" type="ORF">LTR82_014381</name>
    <name evidence="9" type="ORF">LTR91_000554</name>
</gene>
<evidence type="ECO:0000256" key="4">
    <source>
        <dbReference type="ARBA" id="ARBA00023136"/>
    </source>
</evidence>